<proteinExistence type="predicted"/>
<dbReference type="GO" id="GO:0016020">
    <property type="term" value="C:membrane"/>
    <property type="evidence" value="ECO:0007669"/>
    <property type="project" value="InterPro"/>
</dbReference>
<protein>
    <submittedName>
        <fullName evidence="3">Spore germination protein B1</fullName>
    </submittedName>
</protein>
<evidence type="ECO:0000313" key="3">
    <source>
        <dbReference type="EMBL" id="MPM92782.1"/>
    </source>
</evidence>
<keyword evidence="1 2" id="KW-0472">Membrane</keyword>
<comment type="caution">
    <text evidence="3">The sequence shown here is derived from an EMBL/GenBank/DDBJ whole genome shotgun (WGS) entry which is preliminary data.</text>
</comment>
<feature type="transmembrane region" description="Helical" evidence="2">
    <location>
        <begin position="256"/>
        <end position="275"/>
    </location>
</feature>
<name>A0A645DWS4_9ZZZZ</name>
<dbReference type="EMBL" id="VSSQ01039675">
    <property type="protein sequence ID" value="MPM92782.1"/>
    <property type="molecule type" value="Genomic_DNA"/>
</dbReference>
<dbReference type="InterPro" id="IPR004995">
    <property type="entry name" value="Spore_Ger"/>
</dbReference>
<feature type="transmembrane region" description="Helical" evidence="2">
    <location>
        <begin position="287"/>
        <end position="312"/>
    </location>
</feature>
<dbReference type="AlphaFoldDB" id="A0A645DWS4"/>
<sequence length="365" mass="40577">MLRSITEPESEAVVRGPREGFNESLNTNISLLTRRIVNPNLKFKYMELGDITKTRICISYIEGIASEKIIREVEKRLNGIQSDGILDSGYIQELIKDAPYSVFQTIGNTERPDVVAAKLLEGRVAILCDGSPSALTVPFLFIEYFLTNEDYYADYIFASINRILRFVCYFFTISIPAIYVAIVSFHQELLPTPLLLSIAIARHSVPFPSVVELIVMLLGFEVMREAGVRLPSMVGMTISIVGALVLGQAAVSAKIISAPIVIITAFTGICSFVIFRLKGPVIVTRIYFLIAASFLGLVGYMLGIITLFLYLVSVRSFGVPYMLNASLIDVNSIQDTAIRAPLWFMTKRPRFAINHKKGNAARRTK</sequence>
<evidence type="ECO:0000256" key="2">
    <source>
        <dbReference type="SAM" id="Phobius"/>
    </source>
</evidence>
<feature type="transmembrane region" description="Helical" evidence="2">
    <location>
        <begin position="205"/>
        <end position="223"/>
    </location>
</feature>
<dbReference type="InterPro" id="IPR050768">
    <property type="entry name" value="UPF0353/GerABKA_families"/>
</dbReference>
<dbReference type="Pfam" id="PF03323">
    <property type="entry name" value="GerA"/>
    <property type="match status" value="1"/>
</dbReference>
<organism evidence="3">
    <name type="scientific">bioreactor metagenome</name>
    <dbReference type="NCBI Taxonomy" id="1076179"/>
    <lineage>
        <taxon>unclassified sequences</taxon>
        <taxon>metagenomes</taxon>
        <taxon>ecological metagenomes</taxon>
    </lineage>
</organism>
<dbReference type="GO" id="GO:0009847">
    <property type="term" value="P:spore germination"/>
    <property type="evidence" value="ECO:0007669"/>
    <property type="project" value="InterPro"/>
</dbReference>
<accession>A0A645DWS4</accession>
<keyword evidence="2" id="KW-0812">Transmembrane</keyword>
<gene>
    <name evidence="3" type="primary">gerBA_17</name>
    <name evidence="3" type="ORF">SDC9_139918</name>
</gene>
<reference evidence="3" key="1">
    <citation type="submission" date="2019-08" db="EMBL/GenBank/DDBJ databases">
        <authorList>
            <person name="Kucharzyk K."/>
            <person name="Murdoch R.W."/>
            <person name="Higgins S."/>
            <person name="Loffler F."/>
        </authorList>
    </citation>
    <scope>NUCLEOTIDE SEQUENCE</scope>
</reference>
<feature type="transmembrane region" description="Helical" evidence="2">
    <location>
        <begin position="166"/>
        <end position="185"/>
    </location>
</feature>
<evidence type="ECO:0000256" key="1">
    <source>
        <dbReference type="ARBA" id="ARBA00023136"/>
    </source>
</evidence>
<dbReference type="PANTHER" id="PTHR22550">
    <property type="entry name" value="SPORE GERMINATION PROTEIN"/>
    <property type="match status" value="1"/>
</dbReference>
<feature type="transmembrane region" description="Helical" evidence="2">
    <location>
        <begin position="230"/>
        <end position="250"/>
    </location>
</feature>
<dbReference type="PANTHER" id="PTHR22550:SF5">
    <property type="entry name" value="LEUCINE ZIPPER PROTEIN 4"/>
    <property type="match status" value="1"/>
</dbReference>
<keyword evidence="2" id="KW-1133">Transmembrane helix</keyword>